<dbReference type="GO" id="GO:0003725">
    <property type="term" value="F:double-stranded RNA binding"/>
    <property type="evidence" value="ECO:0007669"/>
    <property type="project" value="UniProtKB-UniRule"/>
</dbReference>
<evidence type="ECO:0000256" key="4">
    <source>
        <dbReference type="ARBA" id="ARBA00015492"/>
    </source>
</evidence>
<gene>
    <name evidence="16" type="ORF">UB32_08375</name>
</gene>
<dbReference type="FunFam" id="3.90.870.10:FF:000008">
    <property type="entry name" value="Threonylcarbamoyl-AMP synthase"/>
    <property type="match status" value="1"/>
</dbReference>
<dbReference type="InterPro" id="IPR010923">
    <property type="entry name" value="T(6)A37_SUA5"/>
</dbReference>
<keyword evidence="8 13" id="KW-0548">Nucleotidyltransferase</keyword>
<sequence>MQTKIWTVDKNVDNLITYPQIKEAAQKLKQNEVIAFPTETVYGLGGNAESDEAVLKIFEAKGRPVDNPLIIHIANREQIHSFIKEIPEQASRLMDAFWPGPLTIILEQKAGSLSDKATAGLATVAVRMPNHPVALALIEEAGLPLAAPSANLSGKPSPTTAAHVAADLMGRVSGIVDGGATGIGVESTVVDCTSEIPVILRPGGVTKEQLEEVIGEVSADPALTDDRLAPKSPGMKYRHYAPNAAFYLVDGSRQEIQQLVKEKRKEGKRVGVMTTIENKPFYDADVVLACGERARLETVAEALYDTLRTFNQADVDFIFGEIFPEQGVGQAIMNRLAKASGLPILNQKT</sequence>
<dbReference type="Gene3D" id="3.90.870.10">
    <property type="entry name" value="DHBP synthase"/>
    <property type="match status" value="1"/>
</dbReference>
<evidence type="ECO:0000256" key="11">
    <source>
        <dbReference type="ARBA" id="ARBA00029774"/>
    </source>
</evidence>
<evidence type="ECO:0000256" key="3">
    <source>
        <dbReference type="ARBA" id="ARBA00012584"/>
    </source>
</evidence>
<evidence type="ECO:0000256" key="10">
    <source>
        <dbReference type="ARBA" id="ARBA00022840"/>
    </source>
</evidence>
<dbReference type="PIRSF" id="PIRSF004930">
    <property type="entry name" value="Tln_factor_SUA5"/>
    <property type="match status" value="1"/>
</dbReference>
<feature type="binding site" evidence="14">
    <location>
        <position position="201"/>
    </location>
    <ligand>
        <name>ATP</name>
        <dbReference type="ChEBI" id="CHEBI:30616"/>
    </ligand>
</feature>
<evidence type="ECO:0000256" key="9">
    <source>
        <dbReference type="ARBA" id="ARBA00022741"/>
    </source>
</evidence>
<protein>
    <recommendedName>
        <fullName evidence="4 13">Threonylcarbamoyl-AMP synthase</fullName>
        <shortName evidence="13">TC-AMP synthase</shortName>
        <ecNumber evidence="3 13">2.7.7.87</ecNumber>
    </recommendedName>
    <alternativeName>
        <fullName evidence="11 13">L-threonylcarbamoyladenylate synthase</fullName>
    </alternativeName>
</protein>
<dbReference type="EC" id="2.7.7.87" evidence="3 13"/>
<dbReference type="OrthoDB" id="9814580at2"/>
<keyword evidence="6 13" id="KW-0808">Transferase</keyword>
<comment type="caution">
    <text evidence="16">The sequence shown here is derived from an EMBL/GenBank/DDBJ whole genome shotgun (WGS) entry which is preliminary data.</text>
</comment>
<keyword evidence="10 13" id="KW-0067">ATP-binding</keyword>
<comment type="catalytic activity">
    <reaction evidence="12 13">
        <text>L-threonine + hydrogencarbonate + ATP = L-threonylcarbamoyladenylate + diphosphate + H2O</text>
        <dbReference type="Rhea" id="RHEA:36407"/>
        <dbReference type="ChEBI" id="CHEBI:15377"/>
        <dbReference type="ChEBI" id="CHEBI:17544"/>
        <dbReference type="ChEBI" id="CHEBI:30616"/>
        <dbReference type="ChEBI" id="CHEBI:33019"/>
        <dbReference type="ChEBI" id="CHEBI:57926"/>
        <dbReference type="ChEBI" id="CHEBI:73682"/>
        <dbReference type="EC" id="2.7.7.87"/>
    </reaction>
</comment>
<dbReference type="GO" id="GO:0008033">
    <property type="term" value="P:tRNA processing"/>
    <property type="evidence" value="ECO:0007669"/>
    <property type="project" value="UniProtKB-KW"/>
</dbReference>
<feature type="binding site" evidence="14">
    <location>
        <position position="63"/>
    </location>
    <ligand>
        <name>ATP</name>
        <dbReference type="ChEBI" id="CHEBI:30616"/>
    </ligand>
</feature>
<feature type="binding site" evidence="14">
    <location>
        <position position="240"/>
    </location>
    <ligand>
        <name>ATP</name>
        <dbReference type="ChEBI" id="CHEBI:30616"/>
    </ligand>
</feature>
<feature type="binding site" evidence="14">
    <location>
        <position position="147"/>
    </location>
    <ligand>
        <name>L-threonine</name>
        <dbReference type="ChEBI" id="CHEBI:57926"/>
    </ligand>
</feature>
<dbReference type="SUPFAM" id="SSF55821">
    <property type="entry name" value="YrdC/RibB"/>
    <property type="match status" value="1"/>
</dbReference>
<evidence type="ECO:0000256" key="13">
    <source>
        <dbReference type="PIRNR" id="PIRNR004930"/>
    </source>
</evidence>
<feature type="binding site" evidence="14">
    <location>
        <position position="187"/>
    </location>
    <ligand>
        <name>L-threonine</name>
        <dbReference type="ChEBI" id="CHEBI:57926"/>
    </ligand>
</feature>
<evidence type="ECO:0000256" key="12">
    <source>
        <dbReference type="ARBA" id="ARBA00048366"/>
    </source>
</evidence>
<dbReference type="Pfam" id="PF01300">
    <property type="entry name" value="Sua5_yciO_yrdC"/>
    <property type="match status" value="1"/>
</dbReference>
<evidence type="ECO:0000259" key="15">
    <source>
        <dbReference type="PROSITE" id="PS51163"/>
    </source>
</evidence>
<evidence type="ECO:0000256" key="2">
    <source>
        <dbReference type="ARBA" id="ARBA00007663"/>
    </source>
</evidence>
<name>A0A0D6Z9L3_9BACI</name>
<evidence type="ECO:0000256" key="1">
    <source>
        <dbReference type="ARBA" id="ARBA00004496"/>
    </source>
</evidence>
<feature type="domain" description="YrdC-like" evidence="15">
    <location>
        <begin position="18"/>
        <end position="205"/>
    </location>
</feature>
<keyword evidence="7 13" id="KW-0819">tRNA processing</keyword>
<feature type="binding site" evidence="14">
    <location>
        <position position="157"/>
    </location>
    <ligand>
        <name>ATP</name>
        <dbReference type="ChEBI" id="CHEBI:30616"/>
    </ligand>
</feature>
<accession>A0A0D6Z9L3</accession>
<dbReference type="EMBL" id="JXIQ01000069">
    <property type="protein sequence ID" value="KIY22479.1"/>
    <property type="molecule type" value="Genomic_DNA"/>
</dbReference>
<dbReference type="Pfam" id="PF03481">
    <property type="entry name" value="Sua5_C"/>
    <property type="match status" value="1"/>
</dbReference>
<feature type="binding site" evidence="14">
    <location>
        <position position="123"/>
    </location>
    <ligand>
        <name>ATP</name>
        <dbReference type="ChEBI" id="CHEBI:30616"/>
    </ligand>
</feature>
<dbReference type="PANTHER" id="PTHR17490:SF16">
    <property type="entry name" value="THREONYLCARBAMOYL-AMP SYNTHASE"/>
    <property type="match status" value="1"/>
</dbReference>
<comment type="similarity">
    <text evidence="2 13">Belongs to the SUA5 family.</text>
</comment>
<evidence type="ECO:0000256" key="8">
    <source>
        <dbReference type="ARBA" id="ARBA00022695"/>
    </source>
</evidence>
<organism evidence="16 17">
    <name type="scientific">Mesobacillus subterraneus</name>
    <dbReference type="NCBI Taxonomy" id="285983"/>
    <lineage>
        <taxon>Bacteria</taxon>
        <taxon>Bacillati</taxon>
        <taxon>Bacillota</taxon>
        <taxon>Bacilli</taxon>
        <taxon>Bacillales</taxon>
        <taxon>Bacillaceae</taxon>
        <taxon>Mesobacillus</taxon>
    </lineage>
</organism>
<proteinExistence type="inferred from homology"/>
<feature type="binding site" evidence="14">
    <location>
        <position position="40"/>
    </location>
    <ligand>
        <name>L-threonine</name>
        <dbReference type="ChEBI" id="CHEBI:57926"/>
    </ligand>
</feature>
<dbReference type="GO" id="GO:0006450">
    <property type="term" value="P:regulation of translational fidelity"/>
    <property type="evidence" value="ECO:0007669"/>
    <property type="project" value="TreeGrafter"/>
</dbReference>
<dbReference type="GO" id="GO:0061710">
    <property type="term" value="F:L-threonylcarbamoyladenylate synthase"/>
    <property type="evidence" value="ECO:0007669"/>
    <property type="project" value="UniProtKB-EC"/>
</dbReference>
<comment type="function">
    <text evidence="13">Required for the formation of a threonylcarbamoyl group on adenosine at position 37 (t(6)A37) in tRNAs that read codons beginning with adenine.</text>
</comment>
<reference evidence="16 17" key="1">
    <citation type="submission" date="2015-01" db="EMBL/GenBank/DDBJ databases">
        <title>Draft genome sequences of the supercritical CO2 tolerant bacteria Bacillus subterraneus MITOT1 and Bacillus cereus MIT0214.</title>
        <authorList>
            <person name="Peet K.C."/>
            <person name="Thompson J.R."/>
        </authorList>
    </citation>
    <scope>NUCLEOTIDE SEQUENCE [LARGE SCALE GENOMIC DNA]</scope>
    <source>
        <strain evidence="16 17">MITOT1</strain>
    </source>
</reference>
<dbReference type="InterPro" id="IPR006070">
    <property type="entry name" value="Sua5-like_dom"/>
</dbReference>
<evidence type="ECO:0000256" key="7">
    <source>
        <dbReference type="ARBA" id="ARBA00022694"/>
    </source>
</evidence>
<dbReference type="AlphaFoldDB" id="A0A0D6Z9L3"/>
<feature type="binding site" evidence="14">
    <location>
        <position position="67"/>
    </location>
    <ligand>
        <name>ATP</name>
        <dbReference type="ChEBI" id="CHEBI:30616"/>
    </ligand>
</feature>
<dbReference type="InterPro" id="IPR005145">
    <property type="entry name" value="Sua5_C"/>
</dbReference>
<keyword evidence="17" id="KW-1185">Reference proteome</keyword>
<keyword evidence="5 13" id="KW-0963">Cytoplasm</keyword>
<evidence type="ECO:0000313" key="17">
    <source>
        <dbReference type="Proteomes" id="UP000032512"/>
    </source>
</evidence>
<dbReference type="Proteomes" id="UP000032512">
    <property type="component" value="Unassembled WGS sequence"/>
</dbReference>
<dbReference type="RefSeq" id="WP_044392830.1">
    <property type="nucleotide sequence ID" value="NZ_JXIQ01000069.1"/>
</dbReference>
<dbReference type="NCBIfam" id="TIGR00057">
    <property type="entry name" value="L-threonylcarbamoyladenylate synthase"/>
    <property type="match status" value="1"/>
</dbReference>
<feature type="binding site" evidence="14">
    <location>
        <position position="149"/>
    </location>
    <ligand>
        <name>ATP</name>
        <dbReference type="ChEBI" id="CHEBI:30616"/>
    </ligand>
</feature>
<dbReference type="InterPro" id="IPR017945">
    <property type="entry name" value="DHBP_synth_RibB-like_a/b_dom"/>
</dbReference>
<keyword evidence="9 13" id="KW-0547">Nucleotide-binding</keyword>
<dbReference type="GO" id="GO:0005524">
    <property type="term" value="F:ATP binding"/>
    <property type="evidence" value="ECO:0007669"/>
    <property type="project" value="UniProtKB-UniRule"/>
</dbReference>
<dbReference type="FunFam" id="3.40.50.11030:FF:000001">
    <property type="entry name" value="Threonylcarbamoyl-AMP synthase"/>
    <property type="match status" value="1"/>
</dbReference>
<dbReference type="Gene3D" id="3.40.50.11030">
    <property type="entry name" value="Threonylcarbamoyl-AMP synthase, C-terminal domain"/>
    <property type="match status" value="1"/>
</dbReference>
<dbReference type="PANTHER" id="PTHR17490">
    <property type="entry name" value="SUA5"/>
    <property type="match status" value="1"/>
</dbReference>
<comment type="subcellular location">
    <subcellularLocation>
        <location evidence="1 13">Cytoplasm</location>
    </subcellularLocation>
</comment>
<dbReference type="PATRIC" id="fig|285983.3.peg.189"/>
<dbReference type="GO" id="GO:0000049">
    <property type="term" value="F:tRNA binding"/>
    <property type="evidence" value="ECO:0007669"/>
    <property type="project" value="TreeGrafter"/>
</dbReference>
<evidence type="ECO:0000256" key="14">
    <source>
        <dbReference type="PIRSR" id="PIRSR004930-1"/>
    </source>
</evidence>
<feature type="binding site" evidence="14">
    <location>
        <position position="127"/>
    </location>
    <ligand>
        <name>L-threonine</name>
        <dbReference type="ChEBI" id="CHEBI:57926"/>
    </ligand>
</feature>
<dbReference type="PROSITE" id="PS51163">
    <property type="entry name" value="YRDC"/>
    <property type="match status" value="1"/>
</dbReference>
<dbReference type="InterPro" id="IPR038385">
    <property type="entry name" value="Sua5/YwlC_C"/>
</dbReference>
<dbReference type="InterPro" id="IPR050156">
    <property type="entry name" value="TC-AMP_synthase_SUA5"/>
</dbReference>
<evidence type="ECO:0000256" key="6">
    <source>
        <dbReference type="ARBA" id="ARBA00022679"/>
    </source>
</evidence>
<dbReference type="GO" id="GO:0005737">
    <property type="term" value="C:cytoplasm"/>
    <property type="evidence" value="ECO:0007669"/>
    <property type="project" value="UniProtKB-SubCell"/>
</dbReference>
<evidence type="ECO:0000256" key="5">
    <source>
        <dbReference type="ARBA" id="ARBA00022490"/>
    </source>
</evidence>
<evidence type="ECO:0000313" key="16">
    <source>
        <dbReference type="EMBL" id="KIY22479.1"/>
    </source>
</evidence>
<feature type="binding site" evidence="14">
    <location>
        <position position="72"/>
    </location>
    <ligand>
        <name>L-threonine</name>
        <dbReference type="ChEBI" id="CHEBI:57926"/>
    </ligand>
</feature>